<organism evidence="1 2">
    <name type="scientific">Eumeta variegata</name>
    <name type="common">Bagworm moth</name>
    <name type="synonym">Eumeta japonica</name>
    <dbReference type="NCBI Taxonomy" id="151549"/>
    <lineage>
        <taxon>Eukaryota</taxon>
        <taxon>Metazoa</taxon>
        <taxon>Ecdysozoa</taxon>
        <taxon>Arthropoda</taxon>
        <taxon>Hexapoda</taxon>
        <taxon>Insecta</taxon>
        <taxon>Pterygota</taxon>
        <taxon>Neoptera</taxon>
        <taxon>Endopterygota</taxon>
        <taxon>Lepidoptera</taxon>
        <taxon>Glossata</taxon>
        <taxon>Ditrysia</taxon>
        <taxon>Tineoidea</taxon>
        <taxon>Psychidae</taxon>
        <taxon>Oiketicinae</taxon>
        <taxon>Eumeta</taxon>
    </lineage>
</organism>
<dbReference type="EMBL" id="BGZK01000947">
    <property type="protein sequence ID" value="GBP66077.1"/>
    <property type="molecule type" value="Genomic_DNA"/>
</dbReference>
<dbReference type="Proteomes" id="UP000299102">
    <property type="component" value="Unassembled WGS sequence"/>
</dbReference>
<proteinExistence type="predicted"/>
<name>A0A4C1XV29_EUMVA</name>
<protein>
    <submittedName>
        <fullName evidence="1">Uncharacterized protein</fullName>
    </submittedName>
</protein>
<accession>A0A4C1XV29</accession>
<comment type="caution">
    <text evidence="1">The sequence shown here is derived from an EMBL/GenBank/DDBJ whole genome shotgun (WGS) entry which is preliminary data.</text>
</comment>
<keyword evidence="2" id="KW-1185">Reference proteome</keyword>
<evidence type="ECO:0000313" key="1">
    <source>
        <dbReference type="EMBL" id="GBP66077.1"/>
    </source>
</evidence>
<evidence type="ECO:0000313" key="2">
    <source>
        <dbReference type="Proteomes" id="UP000299102"/>
    </source>
</evidence>
<dbReference type="AlphaFoldDB" id="A0A4C1XV29"/>
<reference evidence="1 2" key="1">
    <citation type="journal article" date="2019" name="Commun. Biol.">
        <title>The bagworm genome reveals a unique fibroin gene that provides high tensile strength.</title>
        <authorList>
            <person name="Kono N."/>
            <person name="Nakamura H."/>
            <person name="Ohtoshi R."/>
            <person name="Tomita M."/>
            <person name="Numata K."/>
            <person name="Arakawa K."/>
        </authorList>
    </citation>
    <scope>NUCLEOTIDE SEQUENCE [LARGE SCALE GENOMIC DNA]</scope>
</reference>
<sequence>MALPCHHQRRALREQTVTVAHGYLQPRRSHQCVVNLSGRNSISDRGVPMEKECGVDHQISHSLDETNSGNCYSPSVSKHVVLRGHRVPHTRIVALTKLFKVCKNFEKIRRGVAFAAEPASPRDEPLVDVGRCRASAAGACPRYVRVVDYPTSIGLMRRANEPTTRSLTLTFETELRIALNSETVLRKMDQSDDLGVYRTGDRREAAIKLPNKDAGTAEGAAGEFVSYGSLGLPPPAVAFVKMLLR</sequence>
<gene>
    <name evidence="1" type="ORF">EVAR_37539_1</name>
</gene>